<dbReference type="InterPro" id="IPR037151">
    <property type="entry name" value="AlkB-like_sf"/>
</dbReference>
<organism evidence="2 3">
    <name type="scientific">Chitinophaga varians</name>
    <dbReference type="NCBI Taxonomy" id="2202339"/>
    <lineage>
        <taxon>Bacteria</taxon>
        <taxon>Pseudomonadati</taxon>
        <taxon>Bacteroidota</taxon>
        <taxon>Chitinophagia</taxon>
        <taxon>Chitinophagales</taxon>
        <taxon>Chitinophagaceae</taxon>
        <taxon>Chitinophaga</taxon>
    </lineage>
</organism>
<gene>
    <name evidence="2" type="ORF">HGH92_06140</name>
</gene>
<dbReference type="Proteomes" id="UP000570474">
    <property type="component" value="Unassembled WGS sequence"/>
</dbReference>
<dbReference type="Gene3D" id="2.60.120.590">
    <property type="entry name" value="Alpha-ketoglutarate-dependent dioxygenase AlkB-like"/>
    <property type="match status" value="1"/>
</dbReference>
<dbReference type="SUPFAM" id="SSF51197">
    <property type="entry name" value="Clavaminate synthase-like"/>
    <property type="match status" value="1"/>
</dbReference>
<comment type="caution">
    <text evidence="2">The sequence shown here is derived from an EMBL/GenBank/DDBJ whole genome shotgun (WGS) entry which is preliminary data.</text>
</comment>
<protein>
    <recommendedName>
        <fullName evidence="1">Alpha-ketoglutarate-dependent dioxygenase AlkB-like domain-containing protein</fullName>
    </recommendedName>
</protein>
<dbReference type="EMBL" id="JABAIA010000001">
    <property type="protein sequence ID" value="NLR63876.1"/>
    <property type="molecule type" value="Genomic_DNA"/>
</dbReference>
<dbReference type="InterPro" id="IPR027450">
    <property type="entry name" value="AlkB-like"/>
</dbReference>
<feature type="domain" description="Alpha-ketoglutarate-dependent dioxygenase AlkB-like" evidence="1">
    <location>
        <begin position="54"/>
        <end position="195"/>
    </location>
</feature>
<dbReference type="AlphaFoldDB" id="A0A847RL59"/>
<keyword evidence="3" id="KW-1185">Reference proteome</keyword>
<name>A0A847RL59_9BACT</name>
<reference evidence="2 3" key="1">
    <citation type="submission" date="2020-04" db="EMBL/GenBank/DDBJ databases">
        <authorList>
            <person name="Yin C."/>
        </authorList>
    </citation>
    <scope>NUCLEOTIDE SEQUENCE [LARGE SCALE GENOMIC DNA]</scope>
    <source>
        <strain evidence="2 3">Ae27</strain>
    </source>
</reference>
<evidence type="ECO:0000313" key="2">
    <source>
        <dbReference type="EMBL" id="NLR63876.1"/>
    </source>
</evidence>
<evidence type="ECO:0000313" key="3">
    <source>
        <dbReference type="Proteomes" id="UP000570474"/>
    </source>
</evidence>
<proteinExistence type="predicted"/>
<dbReference type="Pfam" id="PF13532">
    <property type="entry name" value="2OG-FeII_Oxy_2"/>
    <property type="match status" value="1"/>
</dbReference>
<accession>A0A847RL59</accession>
<dbReference type="RefSeq" id="WP_168869859.1">
    <property type="nucleotide sequence ID" value="NZ_JABAIA010000001.1"/>
</dbReference>
<sequence length="262" mass="29538">MTATNFSKITLDTDADLFAELSSATDFESVAKGRLGNHLVGMCDNGVPIVRTTTKYNMPACHFLPIHRLIAGRIQATMTEIPVPDFNNALIEVYDTDYTKMNYHSDQSLDLAEGSYIALFSCYEKPAALSEHQTRKLKIKHKVNGEESELSLTHHSVILFSLDTNRQFQHKIVLDAVTGAKPLSAGNKWLGITFRTSKTYIQFKEGQPYFSGGQRLTLADKEQETEFYKLRGEENRSLDFIYPELTYTVNAGDMMMPKNNGF</sequence>
<evidence type="ECO:0000259" key="1">
    <source>
        <dbReference type="Pfam" id="PF13532"/>
    </source>
</evidence>